<sequence>MRYIFAIIGSVVVTVTLVAFFFNLKQVNEERATLIINLEQRATLLADSLKESVEPLYANSSQTTLEASLQKTVNKFANRERLAGIALYDNKGTLLATSSGLPKTIIENTKSVSDAMDSNTSKSNFFDADGETRYVFVDTLHNDTGIIGALMIVQNAGYISTSINQIWKSNLLKLGIQIIIFSITIFIILRFFVFRQVVRLVESVKKIRMGGRNETFKDTAKYSFFKPLAKEITHLTNSLLQARSSASEEARMRLEKLDTPWTAERLKEFIKAYLKDRKIFIVSNQEPYIHQKIKNEIVCSVVPSGLNTAVNSVMEACGGVWIAHGGGDADKETADENGKLQVPPNDPHYILKRIWLSDKEFGGHYRFSVEAMYSLCLMTYTRPVFKKADWMIYKQINKKFAQTLLTELKDVEQPIVLIQDYHFALLPQMIKESRPDAEVGIFWHVPWPSPEAFSVCPWRKEILKGMLGADIVGFNTQQFCNNFIDTIGKEVESLIDLETFSITREDHTTHIKSFPISIAFSDGKETPMEQSEFNNLGISILKKLGIQTKYFGIGVDRLDYAKGIPERFAGIKHFFEAHPEYKGELTFLQIASPHREHFKEVQQQYQDWITKEADKVNQKFGTKEWKPIVLETTQYSQRDLSALFKIAHFCLITSLHDSMNLVAKEYVAMRNDSLGVLILSQFAGASRHLKEALIVNPHNTEEIGTAIFTALSMPTSEQYRRMNIMRTVIKDYNVYRWAAEFIKSVTSLN</sequence>
<evidence type="ECO:0000256" key="2">
    <source>
        <dbReference type="SAM" id="Phobius"/>
    </source>
</evidence>
<dbReference type="Gene3D" id="3.40.50.2000">
    <property type="entry name" value="Glycogen Phosphorylase B"/>
    <property type="match status" value="2"/>
</dbReference>
<organism evidence="3 4">
    <name type="scientific">Candidatus Nomurabacteria bacterium GW2011_GWA1_37_20</name>
    <dbReference type="NCBI Taxonomy" id="1618729"/>
    <lineage>
        <taxon>Bacteria</taxon>
        <taxon>Candidatus Nomuraibacteriota</taxon>
    </lineage>
</organism>
<comment type="similarity">
    <text evidence="1">Belongs to the glycosyltransferase 20 family.</text>
</comment>
<name>A0A0G0GX15_9BACT</name>
<proteinExistence type="inferred from homology"/>
<dbReference type="Proteomes" id="UP000034701">
    <property type="component" value="Unassembled WGS sequence"/>
</dbReference>
<protein>
    <submittedName>
        <fullName evidence="3">Alpha,alpha-trehalose-phosphate synthase (UDP-forming)</fullName>
    </submittedName>
</protein>
<dbReference type="GO" id="GO:0003825">
    <property type="term" value="F:alpha,alpha-trehalose-phosphate synthase (UDP-forming) activity"/>
    <property type="evidence" value="ECO:0007669"/>
    <property type="project" value="TreeGrafter"/>
</dbReference>
<feature type="transmembrane region" description="Helical" evidence="2">
    <location>
        <begin position="174"/>
        <end position="193"/>
    </location>
</feature>
<dbReference type="Pfam" id="PF00982">
    <property type="entry name" value="Glyco_transf_20"/>
    <property type="match status" value="1"/>
</dbReference>
<evidence type="ECO:0000313" key="3">
    <source>
        <dbReference type="EMBL" id="KKQ30765.1"/>
    </source>
</evidence>
<reference evidence="3 4" key="1">
    <citation type="journal article" date="2015" name="Nature">
        <title>rRNA introns, odd ribosomes, and small enigmatic genomes across a large radiation of phyla.</title>
        <authorList>
            <person name="Brown C.T."/>
            <person name="Hug L.A."/>
            <person name="Thomas B.C."/>
            <person name="Sharon I."/>
            <person name="Castelle C.J."/>
            <person name="Singh A."/>
            <person name="Wilkins M.J."/>
            <person name="Williams K.H."/>
            <person name="Banfield J.F."/>
        </authorList>
    </citation>
    <scope>NUCLEOTIDE SEQUENCE [LARGE SCALE GENOMIC DNA]</scope>
</reference>
<dbReference type="PATRIC" id="fig|1618729.3.peg.505"/>
<dbReference type="CDD" id="cd03788">
    <property type="entry name" value="GT20_TPS"/>
    <property type="match status" value="1"/>
</dbReference>
<evidence type="ECO:0000313" key="4">
    <source>
        <dbReference type="Proteomes" id="UP000034701"/>
    </source>
</evidence>
<comment type="caution">
    <text evidence="3">The sequence shown here is derived from an EMBL/GenBank/DDBJ whole genome shotgun (WGS) entry which is preliminary data.</text>
</comment>
<gene>
    <name evidence="3" type="ORF">US45_C0045G0003</name>
</gene>
<keyword evidence="2" id="KW-0472">Membrane</keyword>
<accession>A0A0G0GX15</accession>
<dbReference type="InterPro" id="IPR001830">
    <property type="entry name" value="Glyco_trans_20"/>
</dbReference>
<dbReference type="PANTHER" id="PTHR10788:SF106">
    <property type="entry name" value="BCDNA.GH08860"/>
    <property type="match status" value="1"/>
</dbReference>
<dbReference type="AlphaFoldDB" id="A0A0G0GX15"/>
<dbReference type="PANTHER" id="PTHR10788">
    <property type="entry name" value="TREHALOSE-6-PHOSPHATE SYNTHASE"/>
    <property type="match status" value="1"/>
</dbReference>
<keyword evidence="2" id="KW-1133">Transmembrane helix</keyword>
<dbReference type="GO" id="GO:0005992">
    <property type="term" value="P:trehalose biosynthetic process"/>
    <property type="evidence" value="ECO:0007669"/>
    <property type="project" value="InterPro"/>
</dbReference>
<dbReference type="Gene3D" id="3.30.450.20">
    <property type="entry name" value="PAS domain"/>
    <property type="match status" value="1"/>
</dbReference>
<keyword evidence="2" id="KW-0812">Transmembrane</keyword>
<evidence type="ECO:0000256" key="1">
    <source>
        <dbReference type="ARBA" id="ARBA00008799"/>
    </source>
</evidence>
<dbReference type="EMBL" id="LBTA01000045">
    <property type="protein sequence ID" value="KKQ30765.1"/>
    <property type="molecule type" value="Genomic_DNA"/>
</dbReference>
<dbReference type="SUPFAM" id="SSF53756">
    <property type="entry name" value="UDP-Glycosyltransferase/glycogen phosphorylase"/>
    <property type="match status" value="1"/>
</dbReference>
<feature type="transmembrane region" description="Helical" evidence="2">
    <location>
        <begin position="6"/>
        <end position="24"/>
    </location>
</feature>